<gene>
    <name evidence="6" type="ORF">ALOHA_HF4000ANIW137I15ctg3g23</name>
</gene>
<dbReference type="Pfam" id="PF00730">
    <property type="entry name" value="HhH-GPD"/>
    <property type="match status" value="1"/>
</dbReference>
<dbReference type="PIRSF" id="PIRSF001435">
    <property type="entry name" value="Nth"/>
    <property type="match status" value="1"/>
</dbReference>
<dbReference type="GO" id="GO:0006284">
    <property type="term" value="P:base-excision repair"/>
    <property type="evidence" value="ECO:0007669"/>
    <property type="project" value="InterPro"/>
</dbReference>
<dbReference type="InterPro" id="IPR003265">
    <property type="entry name" value="HhH-GPD_domain"/>
</dbReference>
<dbReference type="EMBL" id="EU016602">
    <property type="protein sequence ID" value="ABZ07540.1"/>
    <property type="molecule type" value="Genomic_DNA"/>
</dbReference>
<sequence length="257" mass="28980">MRANIRRNRKMTRNSLLDIYERLLHHFGPRGWWPGETPFEVCIGAVLVQNTSWTNASRAIANLKARKLLSPEGLRRIPKFRLAHLIRPARFFNVKADRLKAFVRFLWVGHQGDLNLLFGLPADLLRKYLLELKGIGPETADSILLYAAEFPVFVVDAYTHRIFSRLGLYQGPPSGRKGYEALQEGFHRFLSRDAPLYNEYHALLVELGKEYCRPRPKCEFCPLSSICAYPSAAPEASVPAGVKGSITAKCEAKAGGI</sequence>
<protein>
    <submittedName>
        <fullName evidence="6">Putative HhH-GPD superfamily base excision DNA repair protein</fullName>
    </submittedName>
</protein>
<keyword evidence="2" id="KW-0479">Metal-binding</keyword>
<dbReference type="GO" id="GO:0046872">
    <property type="term" value="F:metal ion binding"/>
    <property type="evidence" value="ECO:0007669"/>
    <property type="project" value="UniProtKB-KW"/>
</dbReference>
<dbReference type="InterPro" id="IPR023170">
    <property type="entry name" value="HhH_base_excis_C"/>
</dbReference>
<evidence type="ECO:0000256" key="1">
    <source>
        <dbReference type="ARBA" id="ARBA00022485"/>
    </source>
</evidence>
<dbReference type="PANTHER" id="PTHR10359:SF19">
    <property type="entry name" value="DNA REPAIR GLYCOSYLASE MJ1434-RELATED"/>
    <property type="match status" value="1"/>
</dbReference>
<evidence type="ECO:0000256" key="3">
    <source>
        <dbReference type="ARBA" id="ARBA00023004"/>
    </source>
</evidence>
<organism evidence="6">
    <name type="scientific">uncultured marine microorganism HF4000_ANIW137I15</name>
    <dbReference type="NCBI Taxonomy" id="455531"/>
    <lineage>
        <taxon>unclassified sequences</taxon>
        <taxon>environmental samples</taxon>
    </lineage>
</organism>
<reference evidence="6" key="1">
    <citation type="journal article" date="2008" name="ISME J.">
        <title>Genomic patterns of recombination, clonal divergence and environment in marine microbial populations.</title>
        <authorList>
            <person name="Konstantinidis K.T."/>
            <person name="Delong E.F."/>
        </authorList>
    </citation>
    <scope>NUCLEOTIDE SEQUENCE</scope>
</reference>
<dbReference type="Gene3D" id="1.10.340.30">
    <property type="entry name" value="Hypothetical protein, domain 2"/>
    <property type="match status" value="1"/>
</dbReference>
<dbReference type="SMART" id="SM00478">
    <property type="entry name" value="ENDO3c"/>
    <property type="match status" value="1"/>
</dbReference>
<keyword evidence="3" id="KW-0408">Iron</keyword>
<dbReference type="GO" id="GO:0051539">
    <property type="term" value="F:4 iron, 4 sulfur cluster binding"/>
    <property type="evidence" value="ECO:0007669"/>
    <property type="project" value="UniProtKB-KW"/>
</dbReference>
<name>B3T4M4_9ZZZZ</name>
<evidence type="ECO:0000256" key="2">
    <source>
        <dbReference type="ARBA" id="ARBA00022723"/>
    </source>
</evidence>
<feature type="domain" description="HhH-GPD" evidence="5">
    <location>
        <begin position="47"/>
        <end position="210"/>
    </location>
</feature>
<keyword evidence="1" id="KW-0004">4Fe-4S</keyword>
<dbReference type="PANTHER" id="PTHR10359">
    <property type="entry name" value="A/G-SPECIFIC ADENINE GLYCOSYLASE/ENDONUCLEASE III"/>
    <property type="match status" value="1"/>
</dbReference>
<evidence type="ECO:0000313" key="6">
    <source>
        <dbReference type="EMBL" id="ABZ07540.1"/>
    </source>
</evidence>
<dbReference type="Gene3D" id="1.10.1670.10">
    <property type="entry name" value="Helix-hairpin-Helix base-excision DNA repair enzymes (C-terminal)"/>
    <property type="match status" value="1"/>
</dbReference>
<keyword evidence="4" id="KW-0411">Iron-sulfur</keyword>
<evidence type="ECO:0000259" key="5">
    <source>
        <dbReference type="SMART" id="SM00478"/>
    </source>
</evidence>
<dbReference type="CDD" id="cd00056">
    <property type="entry name" value="ENDO3c"/>
    <property type="match status" value="1"/>
</dbReference>
<proteinExistence type="predicted"/>
<dbReference type="GO" id="GO:0003824">
    <property type="term" value="F:catalytic activity"/>
    <property type="evidence" value="ECO:0007669"/>
    <property type="project" value="InterPro"/>
</dbReference>
<dbReference type="AlphaFoldDB" id="B3T4M4"/>
<dbReference type="InterPro" id="IPR011257">
    <property type="entry name" value="DNA_glycosylase"/>
</dbReference>
<dbReference type="SUPFAM" id="SSF48150">
    <property type="entry name" value="DNA-glycosylase"/>
    <property type="match status" value="1"/>
</dbReference>
<evidence type="ECO:0000256" key="4">
    <source>
        <dbReference type="ARBA" id="ARBA00023014"/>
    </source>
</evidence>
<accession>B3T4M4</accession>